<sequence>MMAKMKPGQSEKFLSKTQEVLYQKEFKNADRVYNQITQKGNRS</sequence>
<organism evidence="1 2">
    <name type="scientific">Oceanobacillus longus</name>
    <dbReference type="NCBI Taxonomy" id="930120"/>
    <lineage>
        <taxon>Bacteria</taxon>
        <taxon>Bacillati</taxon>
        <taxon>Bacillota</taxon>
        <taxon>Bacilli</taxon>
        <taxon>Bacillales</taxon>
        <taxon>Bacillaceae</taxon>
        <taxon>Oceanobacillus</taxon>
    </lineage>
</organism>
<proteinExistence type="predicted"/>
<gene>
    <name evidence="1" type="ORF">ACFOUV_18310</name>
</gene>
<dbReference type="Proteomes" id="UP001595772">
    <property type="component" value="Unassembled WGS sequence"/>
</dbReference>
<protein>
    <submittedName>
        <fullName evidence="1">YfhE family protein</fullName>
    </submittedName>
</protein>
<keyword evidence="2" id="KW-1185">Reference proteome</keyword>
<dbReference type="EMBL" id="JBHSAO010000018">
    <property type="protein sequence ID" value="MFC4025737.1"/>
    <property type="molecule type" value="Genomic_DNA"/>
</dbReference>
<evidence type="ECO:0000313" key="2">
    <source>
        <dbReference type="Proteomes" id="UP001595772"/>
    </source>
</evidence>
<accession>A0ABV8H4E0</accession>
<dbReference type="Pfam" id="PF14152">
    <property type="entry name" value="YfhE"/>
    <property type="match status" value="1"/>
</dbReference>
<dbReference type="RefSeq" id="WP_379498223.1">
    <property type="nucleotide sequence ID" value="NZ_JBHSAO010000018.1"/>
</dbReference>
<dbReference type="InterPro" id="IPR025437">
    <property type="entry name" value="YfhE-like"/>
</dbReference>
<name>A0ABV8H4E0_9BACI</name>
<evidence type="ECO:0000313" key="1">
    <source>
        <dbReference type="EMBL" id="MFC4025737.1"/>
    </source>
</evidence>
<comment type="caution">
    <text evidence="1">The sequence shown here is derived from an EMBL/GenBank/DDBJ whole genome shotgun (WGS) entry which is preliminary data.</text>
</comment>
<reference evidence="2" key="1">
    <citation type="journal article" date="2019" name="Int. J. Syst. Evol. Microbiol.">
        <title>The Global Catalogue of Microorganisms (GCM) 10K type strain sequencing project: providing services to taxonomists for standard genome sequencing and annotation.</title>
        <authorList>
            <consortium name="The Broad Institute Genomics Platform"/>
            <consortium name="The Broad Institute Genome Sequencing Center for Infectious Disease"/>
            <person name="Wu L."/>
            <person name="Ma J."/>
        </authorList>
    </citation>
    <scope>NUCLEOTIDE SEQUENCE [LARGE SCALE GENOMIC DNA]</scope>
    <source>
        <strain evidence="2">IBRC-M 10703</strain>
    </source>
</reference>